<accession>A0A9P7VI40</accession>
<protein>
    <submittedName>
        <fullName evidence="1">Uncharacterized protein</fullName>
    </submittedName>
</protein>
<organism evidence="1 2">
    <name type="scientific">Guyanagaster necrorhizus</name>
    <dbReference type="NCBI Taxonomy" id="856835"/>
    <lineage>
        <taxon>Eukaryota</taxon>
        <taxon>Fungi</taxon>
        <taxon>Dikarya</taxon>
        <taxon>Basidiomycota</taxon>
        <taxon>Agaricomycotina</taxon>
        <taxon>Agaricomycetes</taxon>
        <taxon>Agaricomycetidae</taxon>
        <taxon>Agaricales</taxon>
        <taxon>Marasmiineae</taxon>
        <taxon>Physalacriaceae</taxon>
        <taxon>Guyanagaster</taxon>
    </lineage>
</organism>
<dbReference type="AlphaFoldDB" id="A0A9P7VI40"/>
<gene>
    <name evidence="1" type="ORF">BT62DRAFT_997379</name>
</gene>
<name>A0A9P7VI40_9AGAR</name>
<dbReference type="GeneID" id="66112947"/>
<keyword evidence="2" id="KW-1185">Reference proteome</keyword>
<evidence type="ECO:0000313" key="2">
    <source>
        <dbReference type="Proteomes" id="UP000812287"/>
    </source>
</evidence>
<dbReference type="Proteomes" id="UP000812287">
    <property type="component" value="Unassembled WGS sequence"/>
</dbReference>
<sequence>MRWRNVSRVPTAPSFEHALLSKTGSITTLKLEYAHFSCQTDLLDMLSLFANLKSLFLGSIIAAPFCAADAEHVSLGVEELECADGACSGIDGDDEGFVGGFGDGSVYLTGRLELMISEVKRCPPLDYGVMEEVLRLWEICMWEELNLGSRT</sequence>
<reference evidence="1" key="1">
    <citation type="submission" date="2020-11" db="EMBL/GenBank/DDBJ databases">
        <title>Adaptations for nitrogen fixation in a non-lichenized fungal sporocarp promotes dispersal by wood-feeding termites.</title>
        <authorList>
            <consortium name="DOE Joint Genome Institute"/>
            <person name="Koch R.A."/>
            <person name="Yoon G."/>
            <person name="Arayal U."/>
            <person name="Lail K."/>
            <person name="Amirebrahimi M."/>
            <person name="Labutti K."/>
            <person name="Lipzen A."/>
            <person name="Riley R."/>
            <person name="Barry K."/>
            <person name="Henrissat B."/>
            <person name="Grigoriev I.V."/>
            <person name="Herr J.R."/>
            <person name="Aime M.C."/>
        </authorList>
    </citation>
    <scope>NUCLEOTIDE SEQUENCE</scope>
    <source>
        <strain evidence="1">MCA 3950</strain>
    </source>
</reference>
<dbReference type="RefSeq" id="XP_043034493.1">
    <property type="nucleotide sequence ID" value="XM_043190650.1"/>
</dbReference>
<dbReference type="OrthoDB" id="2788229at2759"/>
<proteinExistence type="predicted"/>
<comment type="caution">
    <text evidence="1">The sequence shown here is derived from an EMBL/GenBank/DDBJ whole genome shotgun (WGS) entry which is preliminary data.</text>
</comment>
<evidence type="ECO:0000313" key="1">
    <source>
        <dbReference type="EMBL" id="KAG7440993.1"/>
    </source>
</evidence>
<dbReference type="EMBL" id="MU250564">
    <property type="protein sequence ID" value="KAG7440993.1"/>
    <property type="molecule type" value="Genomic_DNA"/>
</dbReference>